<accession>A0A1Y6IVY2</accession>
<dbReference type="AlphaFoldDB" id="A0A1Y6IVY2"/>
<dbReference type="EMBL" id="JAWRCO010000002">
    <property type="protein sequence ID" value="MDW6005012.1"/>
    <property type="molecule type" value="Genomic_DNA"/>
</dbReference>
<reference evidence="2 3" key="1">
    <citation type="submission" date="2017-05" db="EMBL/GenBank/DDBJ databases">
        <authorList>
            <person name="Song R."/>
            <person name="Chenine A.L."/>
            <person name="Ruprecht R.M."/>
        </authorList>
    </citation>
    <scope>NUCLEOTIDE SEQUENCE [LARGE SCALE GENOMIC DNA]</scope>
    <source>
        <strain evidence="2 3">CECT 7927</strain>
    </source>
</reference>
<organism evidence="2 3">
    <name type="scientific">Vibrio mangrovi</name>
    <dbReference type="NCBI Taxonomy" id="474394"/>
    <lineage>
        <taxon>Bacteria</taxon>
        <taxon>Pseudomonadati</taxon>
        <taxon>Pseudomonadota</taxon>
        <taxon>Gammaproteobacteria</taxon>
        <taxon>Vibrionales</taxon>
        <taxon>Vibrionaceae</taxon>
        <taxon>Vibrio</taxon>
    </lineage>
</organism>
<dbReference type="OrthoDB" id="1551154at2"/>
<evidence type="ECO:0000313" key="4">
    <source>
        <dbReference type="Proteomes" id="UP001283366"/>
    </source>
</evidence>
<proteinExistence type="predicted"/>
<dbReference type="Proteomes" id="UP000196125">
    <property type="component" value="Unassembled WGS sequence"/>
</dbReference>
<evidence type="ECO:0000313" key="2">
    <source>
        <dbReference type="EMBL" id="SMS01778.1"/>
    </source>
</evidence>
<protein>
    <submittedName>
        <fullName evidence="2">Uncharacterized protein</fullName>
    </submittedName>
</protein>
<reference evidence="1 4" key="2">
    <citation type="submission" date="2023-11" db="EMBL/GenBank/DDBJ databases">
        <title>Plant-associative lifestyle of Vibrio porteresiae and its evolutionary dynamics.</title>
        <authorList>
            <person name="Rameshkumar N."/>
            <person name="Kirti K."/>
        </authorList>
    </citation>
    <scope>NUCLEOTIDE SEQUENCE [LARGE SCALE GENOMIC DNA]</scope>
    <source>
        <strain evidence="1 4">MSSRF38</strain>
    </source>
</reference>
<sequence>MISAEEYELLGFFEVEPKMLDYDTPWIYNSLVYEVTDKHRVLTVSIQPSYKDVKVILTEEGDKIFEFEGTGVRDIRVLNDNIPEILEIKVSEEQSIFIKRKPHISIYLH</sequence>
<gene>
    <name evidence="1" type="ORF">SBX37_19305</name>
    <name evidence="2" type="ORF">VIM7927_03084</name>
</gene>
<name>A0A1Y6IVY2_9VIBR</name>
<keyword evidence="4" id="KW-1185">Reference proteome</keyword>
<dbReference type="EMBL" id="FXXI01000006">
    <property type="protein sequence ID" value="SMS01778.1"/>
    <property type="molecule type" value="Genomic_DNA"/>
</dbReference>
<dbReference type="Proteomes" id="UP001283366">
    <property type="component" value="Unassembled WGS sequence"/>
</dbReference>
<evidence type="ECO:0000313" key="1">
    <source>
        <dbReference type="EMBL" id="MDW6005012.1"/>
    </source>
</evidence>
<dbReference type="RefSeq" id="WP_087481807.1">
    <property type="nucleotide sequence ID" value="NZ_AP024884.1"/>
</dbReference>
<evidence type="ECO:0000313" key="3">
    <source>
        <dbReference type="Proteomes" id="UP000196125"/>
    </source>
</evidence>